<evidence type="ECO:0000313" key="5">
    <source>
        <dbReference type="Proteomes" id="UP000029867"/>
    </source>
</evidence>
<evidence type="ECO:0000256" key="2">
    <source>
        <dbReference type="SAM" id="MobiDB-lite"/>
    </source>
</evidence>
<evidence type="ECO:0008006" key="6">
    <source>
        <dbReference type="Google" id="ProtNLM"/>
    </source>
</evidence>
<feature type="transmembrane region" description="Helical" evidence="3">
    <location>
        <begin position="62"/>
        <end position="85"/>
    </location>
</feature>
<dbReference type="eggNOG" id="ENOG502QSPS">
    <property type="taxonomic scope" value="Eukaryota"/>
</dbReference>
<dbReference type="VEuPathDB" id="FungiDB:C5L36_0B04620"/>
<dbReference type="AlphaFoldDB" id="A0A099P4A4"/>
<feature type="transmembrane region" description="Helical" evidence="3">
    <location>
        <begin position="186"/>
        <end position="210"/>
    </location>
</feature>
<keyword evidence="3" id="KW-0472">Membrane</keyword>
<reference evidence="5" key="1">
    <citation type="journal article" date="2014" name="Microb. Cell Fact.">
        <title>Exploiting Issatchenkia orientalis SD108 for succinic acid production.</title>
        <authorList>
            <person name="Xiao H."/>
            <person name="Shao Z."/>
            <person name="Jiang Y."/>
            <person name="Dole S."/>
            <person name="Zhao H."/>
        </authorList>
    </citation>
    <scope>NUCLEOTIDE SEQUENCE [LARGE SCALE GENOMIC DNA]</scope>
    <source>
        <strain evidence="5">SD108</strain>
    </source>
</reference>
<feature type="transmembrane region" description="Helical" evidence="3">
    <location>
        <begin position="162"/>
        <end position="179"/>
    </location>
</feature>
<feature type="region of interest" description="Disordered" evidence="2">
    <location>
        <begin position="1"/>
        <end position="43"/>
    </location>
</feature>
<accession>A0A099P4A4</accession>
<feature type="coiled-coil region" evidence="1">
    <location>
        <begin position="817"/>
        <end position="847"/>
    </location>
</feature>
<evidence type="ECO:0000256" key="3">
    <source>
        <dbReference type="SAM" id="Phobius"/>
    </source>
</evidence>
<keyword evidence="3" id="KW-0812">Transmembrane</keyword>
<keyword evidence="1" id="KW-0175">Coiled coil</keyword>
<feature type="compositionally biased region" description="Low complexity" evidence="2">
    <location>
        <begin position="17"/>
        <end position="29"/>
    </location>
</feature>
<feature type="transmembrane region" description="Helical" evidence="3">
    <location>
        <begin position="91"/>
        <end position="114"/>
    </location>
</feature>
<protein>
    <recommendedName>
        <fullName evidence="6">Ubiquitination network signaling protein acrB</fullName>
    </recommendedName>
</protein>
<keyword evidence="3" id="KW-1133">Transmembrane helix</keyword>
<evidence type="ECO:0000313" key="4">
    <source>
        <dbReference type="EMBL" id="KGK39057.1"/>
    </source>
</evidence>
<name>A0A099P4A4_PICKU</name>
<gene>
    <name evidence="4" type="ORF">JL09_g1790</name>
</gene>
<dbReference type="Proteomes" id="UP000029867">
    <property type="component" value="Unassembled WGS sequence"/>
</dbReference>
<sequence length="874" mass="99899">MSAPPEKGNTAPHKRNFSSGNNSNSGTNNILTDNNQHDKSHIHPNVSYESLARKMSKKTNRYIMSSLPSYPLLDTFSLLCILVIFPHWLSAIIMILYVFLGHPDFLEIILAIFLKHRLNRNSPTHLAPRAQRAKTFSFLQLVIYLVFDASIMAMMFLFTPYTVPYIILLAKSFLASNLISLRNRYILDAFISCSLLILLESTSLYIIRHFEIFRGDSLLSLTSDYSSAEILYPLYYSSPASVTKTLIYYLSFNRFGQNSAFMFRMEYAVQFLHSTFSLYIILHNLNPIFRKVQLVDKLICLIQDYIISAPNDDIDLSYSTNEKSHLFQSSSMSKGQNVFIIPKEISCAPLPTLRSHIMTVDESEDENARTLDEVINSKLKQDIDEGIQSDAVYGVNVGDNIENRESNTETGIPMHFPEDHQVLNLNDVSSPGYVVAQNFENFCRMIWSSTSNLLYISRTPSLKVNDFTTNSTNNATNSVGINKKTLSHKRSFGKLKNNTNIPPSSNVEKRVKVNLLKYQQPLWTFFNAMRAMFSRYDIYSGDYYSQNAMVTTGNGAEDYARSINSSSQCFIWFTGETTLVFELHNISLEQLLIKVNGIIWEHVSSCAFFGREMIIINGLSPLSQYDIDFVKITLKGELVHLTTTTVSTVFQNKIVTESTSSSPLSTLQRSVVTTQEAIEREKARLKKLKSDWKKKAAQLKADIENLNSRNKPSDESRNYKKLDSLRQAITKSDTEAALLSKEGERVRLLQTELEENFMEAKRHHEVVLRLYNKAQNDAKVEVSKIESKISASRAEKNQLLIKKEKIISKKLRIHHDVELLNNELESLRKTEIALRVERRKIRSIQREEKYNLLVKDIETILNSLKMKALNDFGV</sequence>
<comment type="caution">
    <text evidence="4">The sequence shown here is derived from an EMBL/GenBank/DDBJ whole genome shotgun (WGS) entry which is preliminary data.</text>
</comment>
<proteinExistence type="predicted"/>
<dbReference type="HOGENOM" id="CLU_328741_0_0_1"/>
<feature type="coiled-coil region" evidence="1">
    <location>
        <begin position="671"/>
        <end position="709"/>
    </location>
</feature>
<evidence type="ECO:0000256" key="1">
    <source>
        <dbReference type="SAM" id="Coils"/>
    </source>
</evidence>
<dbReference type="EMBL" id="JQFK01000012">
    <property type="protein sequence ID" value="KGK39057.1"/>
    <property type="molecule type" value="Genomic_DNA"/>
</dbReference>
<feature type="transmembrane region" description="Helical" evidence="3">
    <location>
        <begin position="135"/>
        <end position="156"/>
    </location>
</feature>
<organism evidence="4 5">
    <name type="scientific">Pichia kudriavzevii</name>
    <name type="common">Yeast</name>
    <name type="synonym">Issatchenkia orientalis</name>
    <dbReference type="NCBI Taxonomy" id="4909"/>
    <lineage>
        <taxon>Eukaryota</taxon>
        <taxon>Fungi</taxon>
        <taxon>Dikarya</taxon>
        <taxon>Ascomycota</taxon>
        <taxon>Saccharomycotina</taxon>
        <taxon>Pichiomycetes</taxon>
        <taxon>Pichiales</taxon>
        <taxon>Pichiaceae</taxon>
        <taxon>Pichia</taxon>
    </lineage>
</organism>